<dbReference type="PANTHER" id="PTHR37813">
    <property type="entry name" value="FELS-2 PROPHAGE PROTEIN"/>
    <property type="match status" value="1"/>
</dbReference>
<dbReference type="Pfam" id="PF10145">
    <property type="entry name" value="PhageMin_Tail"/>
    <property type="match status" value="1"/>
</dbReference>
<dbReference type="PANTHER" id="PTHR37813:SF1">
    <property type="entry name" value="FELS-2 PROPHAGE PROTEIN"/>
    <property type="match status" value="1"/>
</dbReference>
<sequence length="1581" mass="164672">MSSAYNLYVDLTARTGGLTGGLRQSANQLRQFDGQLQQVNRTLMETGSATQRLARLQASASADAVLGQARVTAAVERTAAAQRVAAAAAERSGRAQALSASLAARAETERAAAVASGERTLRAQAVAQTMAARAQATAGRGAAAAQVTANAAAQAATRAAQAQTLQEERAAAAQAVAARAAGVSIRATQARAAADTQAAQTLAARNEAEAAASARAAANAAAVRQAEVAALAEARATSQARIDGYMRTGVVLSAILAAGVVGAVSLERHMANVMTISQQIDASTVSGFTDEILNLSKGMTQSTSQLAEGLYQVVSTGFDGADAMTILSVAAKGASAGLTTTEISARALLGVLKAYGMPAANASDVMDVMFQTVNKGVISFEELALHLGDIVPMAAAAGISFDDLASAYAAVTLAGVPAAESATGLNMLMTRMMQPTQELSDMMRKLGYESAASAVQQDGLYVVVNKLARATHGSAEEITTLFHDVRASRAMLALAANDGKNYADTYQGIANEVERAGAAHKAFEMQMNTTAGQWEMFINRSKALGIDLGRALLPVLQTVGNALSVFAGSIADAPGPLKSFGAGLLAISASGALTLAVITRITAQWQAFRVAQAEAQAGGSVMPAVLKGAGLAVSGLTALLAVGVLAYSAYSASKEQAKAATDDLVQALRAEREEGDQGAGLRALTESLTNSDDAAKLKKVGIDMASALDGITSGGKKLADLKKDIWRNASFDTVDQSGQVSSTLTTEGQSAMDLLDKQHHIWSSAVKKEAELAAAMEIVNAKVQQAKVGAAKAWNLDLLVPTGKDGLPQYTDEMKAMAQALGAIVDPAKAWQTAQDRVAKSNKNAKATLEDYVRELRSQLKAQRSFQGNLSKLATAGYGDLTDHFSKLGVSSAPILDELVKQLGKGKTKVADELESVITESAARAQPAFRAGLAQLPAIAARYGKRIAKDFADAAETNDARKFGRVMQAMAVTDMSRAVRAGSTAARTQMSRGMNLLARVAAEKGSDAALALQRALLSGDVTTAMDQIRAIWGADPPISSEDLQSVVSAFHTAGGKAKGEWSAMLDLITQVSKAKGTEAASSLTSALLSGDMAAVEAQLDAIGVSVQEIPGTKTISVSVNPPAPVSVQVIPRVGGTGPWANKPQWADGGILSFYADGGLHTGGLGRRENHIAEIAPAGSWRVWAEPETYPGEAYIPLAPSKRARSKQILDEVAHRFGASVEYHAEGGLSGWTYSPAGGMDGLFSLSSVASDSMNKKGTALDLGKFSKNLHKSVVEAQRWRKDLSTVARRAGQDVADALEAMGADGIALTHKMATGSSKYIKSMAAELKKLADASKASLADYISQLGGAAKQTSEFQKNLAKLAAEGYGDLASRLAAQGDQAAQALAVQAVKSKKNAQQANDASKKASAALSEWIDATALAAGEHLHASTKAVVRVTAVQRWTQPATVHNLTVADIHTYYVLAGETPILVHNCNSGASDAMNSAQLKRFYSQGEKYGKGGIKVLEGGRIRFYGNVTPARNPGEMVGRRLVREWDPKTDSTRIWHETLDTAGNVRIVRPDVNVTGGGKVHYSFDSEGNFTGTF</sequence>
<feature type="domain" description="Phage tail tape measure protein" evidence="2">
    <location>
        <begin position="290"/>
        <end position="476"/>
    </location>
</feature>
<dbReference type="SUPFAM" id="SSF51294">
    <property type="entry name" value="Hedgehog/intein (Hint) domain"/>
    <property type="match status" value="1"/>
</dbReference>
<dbReference type="InterPro" id="IPR030934">
    <property type="entry name" value="Intein_C"/>
</dbReference>
<keyword evidence="1" id="KW-1188">Viral release from host cell</keyword>
<evidence type="ECO:0000259" key="2">
    <source>
        <dbReference type="Pfam" id="PF10145"/>
    </source>
</evidence>
<dbReference type="EMBL" id="JBEZVE010000046">
    <property type="protein sequence ID" value="MEU3787593.1"/>
    <property type="molecule type" value="Genomic_DNA"/>
</dbReference>
<accession>A0ABV2ZZ86</accession>
<dbReference type="Gene3D" id="2.170.16.10">
    <property type="entry name" value="Hedgehog/Intein (Hint) domain"/>
    <property type="match status" value="1"/>
</dbReference>
<reference evidence="3 4" key="1">
    <citation type="submission" date="2024-06" db="EMBL/GenBank/DDBJ databases">
        <title>The Natural Products Discovery Center: Release of the First 8490 Sequenced Strains for Exploring Actinobacteria Biosynthetic Diversity.</title>
        <authorList>
            <person name="Kalkreuter E."/>
            <person name="Kautsar S.A."/>
            <person name="Yang D."/>
            <person name="Bader C.D."/>
            <person name="Teijaro C.N."/>
            <person name="Fluegel L."/>
            <person name="Davis C.M."/>
            <person name="Simpson J.R."/>
            <person name="Lauterbach L."/>
            <person name="Steele A.D."/>
            <person name="Gui C."/>
            <person name="Meng S."/>
            <person name="Li G."/>
            <person name="Viehrig K."/>
            <person name="Ye F."/>
            <person name="Su P."/>
            <person name="Kiefer A.F."/>
            <person name="Nichols A."/>
            <person name="Cepeda A.J."/>
            <person name="Yan W."/>
            <person name="Fan B."/>
            <person name="Jiang Y."/>
            <person name="Adhikari A."/>
            <person name="Zheng C.-J."/>
            <person name="Schuster L."/>
            <person name="Cowan T.M."/>
            <person name="Smanski M.J."/>
            <person name="Chevrette M.G."/>
            <person name="De Carvalho L.P.S."/>
            <person name="Shen B."/>
        </authorList>
    </citation>
    <scope>NUCLEOTIDE SEQUENCE [LARGE SCALE GENOMIC DNA]</scope>
    <source>
        <strain evidence="3 4">NPDC033843</strain>
    </source>
</reference>
<dbReference type="RefSeq" id="WP_361710261.1">
    <property type="nucleotide sequence ID" value="NZ_JBEZVE010000046.1"/>
</dbReference>
<dbReference type="PROSITE" id="PS50818">
    <property type="entry name" value="INTEIN_C_TER"/>
    <property type="match status" value="1"/>
</dbReference>
<dbReference type="Proteomes" id="UP001550739">
    <property type="component" value="Unassembled WGS sequence"/>
</dbReference>
<evidence type="ECO:0000256" key="1">
    <source>
        <dbReference type="ARBA" id="ARBA00022612"/>
    </source>
</evidence>
<keyword evidence="4" id="KW-1185">Reference proteome</keyword>
<comment type="caution">
    <text evidence="3">The sequence shown here is derived from an EMBL/GenBank/DDBJ whole genome shotgun (WGS) entry which is preliminary data.</text>
</comment>
<dbReference type="InterPro" id="IPR010090">
    <property type="entry name" value="Phage_tape_meas"/>
</dbReference>
<dbReference type="InterPro" id="IPR036844">
    <property type="entry name" value="Hint_dom_sf"/>
</dbReference>
<name>A0ABV2ZZ86_9ACTN</name>
<dbReference type="NCBIfam" id="TIGR01443">
    <property type="entry name" value="intein_Cterm"/>
    <property type="match status" value="1"/>
</dbReference>
<organism evidence="3 4">
    <name type="scientific">Streptomyces sp. 900129855</name>
    <dbReference type="NCBI Taxonomy" id="3155129"/>
    <lineage>
        <taxon>Bacteria</taxon>
        <taxon>Bacillati</taxon>
        <taxon>Actinomycetota</taxon>
        <taxon>Actinomycetes</taxon>
        <taxon>Kitasatosporales</taxon>
        <taxon>Streptomycetaceae</taxon>
        <taxon>Streptomyces</taxon>
    </lineage>
</organism>
<dbReference type="NCBIfam" id="TIGR01760">
    <property type="entry name" value="tape_meas_TP901"/>
    <property type="match status" value="1"/>
</dbReference>
<dbReference type="Pfam" id="PF07591">
    <property type="entry name" value="PT-HINT"/>
    <property type="match status" value="1"/>
</dbReference>
<protein>
    <submittedName>
        <fullName evidence="3">Phage tail tape measure protein</fullName>
    </submittedName>
</protein>
<evidence type="ECO:0000313" key="4">
    <source>
        <dbReference type="Proteomes" id="UP001550739"/>
    </source>
</evidence>
<proteinExistence type="predicted"/>
<gene>
    <name evidence="3" type="ORF">AB0E89_44975</name>
</gene>
<evidence type="ECO:0000313" key="3">
    <source>
        <dbReference type="EMBL" id="MEU3787593.1"/>
    </source>
</evidence>